<reference evidence="4 5" key="1">
    <citation type="submission" date="2020-08" db="EMBL/GenBank/DDBJ databases">
        <title>Bridging the membrane lipid divide: bacteria of the FCB group superphylum have the potential to synthesize archaeal ether lipids.</title>
        <authorList>
            <person name="Villanueva L."/>
            <person name="Von Meijenfeldt F.A.B."/>
            <person name="Westbye A.B."/>
            <person name="Yadav S."/>
            <person name="Hopmans E.C."/>
            <person name="Dutilh B.E."/>
            <person name="Sinninghe Damste J.S."/>
        </authorList>
    </citation>
    <scope>NUCLEOTIDE SEQUENCE [LARGE SCALE GENOMIC DNA]</scope>
    <source>
        <strain evidence="4">NIOZ-UU100</strain>
    </source>
</reference>
<dbReference type="Pfam" id="PF02661">
    <property type="entry name" value="Fic"/>
    <property type="match status" value="1"/>
</dbReference>
<evidence type="ECO:0000259" key="3">
    <source>
        <dbReference type="PROSITE" id="PS51459"/>
    </source>
</evidence>
<evidence type="ECO:0000256" key="2">
    <source>
        <dbReference type="PIRSR" id="PIRSR640198-2"/>
    </source>
</evidence>
<feature type="domain" description="Fido" evidence="3">
    <location>
        <begin position="113"/>
        <end position="265"/>
    </location>
</feature>
<gene>
    <name evidence="4" type="ORF">H8D24_00980</name>
</gene>
<dbReference type="Proteomes" id="UP000654401">
    <property type="component" value="Unassembled WGS sequence"/>
</dbReference>
<evidence type="ECO:0000313" key="4">
    <source>
        <dbReference type="EMBL" id="MBC8518968.1"/>
    </source>
</evidence>
<proteinExistence type="predicted"/>
<dbReference type="GO" id="GO:0005524">
    <property type="term" value="F:ATP binding"/>
    <property type="evidence" value="ECO:0007669"/>
    <property type="project" value="UniProtKB-KW"/>
</dbReference>
<dbReference type="SUPFAM" id="SSF140931">
    <property type="entry name" value="Fic-like"/>
    <property type="match status" value="1"/>
</dbReference>
<evidence type="ECO:0000256" key="1">
    <source>
        <dbReference type="PIRSR" id="PIRSR640198-1"/>
    </source>
</evidence>
<accession>A0A8J6P642</accession>
<dbReference type="Gene3D" id="1.10.10.10">
    <property type="entry name" value="Winged helix-like DNA-binding domain superfamily/Winged helix DNA-binding domain"/>
    <property type="match status" value="1"/>
</dbReference>
<dbReference type="InterPro" id="IPR036388">
    <property type="entry name" value="WH-like_DNA-bd_sf"/>
</dbReference>
<name>A0A8J6P642_9GAMM</name>
<feature type="binding site" evidence="2">
    <location>
        <begin position="242"/>
        <end position="243"/>
    </location>
    <ligand>
        <name>ATP</name>
        <dbReference type="ChEBI" id="CHEBI:30616"/>
    </ligand>
</feature>
<evidence type="ECO:0000313" key="5">
    <source>
        <dbReference type="Proteomes" id="UP000654401"/>
    </source>
</evidence>
<dbReference type="InterPro" id="IPR040198">
    <property type="entry name" value="Fido_containing"/>
</dbReference>
<dbReference type="PANTHER" id="PTHR13504">
    <property type="entry name" value="FIDO DOMAIN-CONTAINING PROTEIN DDB_G0283145"/>
    <property type="match status" value="1"/>
</dbReference>
<feature type="binding site" evidence="2">
    <location>
        <begin position="205"/>
        <end position="212"/>
    </location>
    <ligand>
        <name>ATP</name>
        <dbReference type="ChEBI" id="CHEBI:30616"/>
    </ligand>
</feature>
<dbReference type="InterPro" id="IPR003812">
    <property type="entry name" value="Fido"/>
</dbReference>
<keyword evidence="2" id="KW-0067">ATP-binding</keyword>
<dbReference type="AlphaFoldDB" id="A0A8J6P642"/>
<dbReference type="PROSITE" id="PS51459">
    <property type="entry name" value="FIDO"/>
    <property type="match status" value="1"/>
</dbReference>
<dbReference type="InterPro" id="IPR025230">
    <property type="entry name" value="DUF4172"/>
</dbReference>
<keyword evidence="2" id="KW-0547">Nucleotide-binding</keyword>
<dbReference type="Pfam" id="PF13776">
    <property type="entry name" value="DUF4172"/>
    <property type="match status" value="1"/>
</dbReference>
<feature type="active site" evidence="1">
    <location>
        <position position="201"/>
    </location>
</feature>
<protein>
    <submittedName>
        <fullName evidence="4">Fic family protein</fullName>
    </submittedName>
</protein>
<dbReference type="EMBL" id="JACNFK010000014">
    <property type="protein sequence ID" value="MBC8518968.1"/>
    <property type="molecule type" value="Genomic_DNA"/>
</dbReference>
<dbReference type="InterPro" id="IPR036597">
    <property type="entry name" value="Fido-like_dom_sf"/>
</dbReference>
<dbReference type="PANTHER" id="PTHR13504:SF33">
    <property type="entry name" value="FIC FAMILY PROTEIN"/>
    <property type="match status" value="1"/>
</dbReference>
<dbReference type="Gene3D" id="1.10.3290.10">
    <property type="entry name" value="Fido-like domain"/>
    <property type="match status" value="1"/>
</dbReference>
<sequence length="372" mass="41825">MWTWQNKNWPNFEFDSSAFSVEIEHFKLKSARLMGTVDALPASYQTDATVSLMLSEAIKTSAIEGEMLDRESVRSSIMQLIAKDSTAPTHKDTKAVGAAALMVDVRNEWNSPLSDELLGRWQSMVITHQPLSLITRGMYRNSPEPMQIVGGHYGKRRVYYEAPPAEHIYEEMAVMLTWYNSTSLPGPIQAAVAHAWFEIIHPFDDGNGRVGRAIADHALSQSLNQSTLACLATAIEHNRKEYYSQLQKISCGNLNLNEWIEFFISEINSAQDIAKTEVDFVLGKARFWERHKTDLNKRQIKMINRVFAEGTKGFEGGISTKKYETICHCSRATAYRDLSALLKTGAIEQLPGGGRNSRYQLAPFSTGRALRP</sequence>
<organism evidence="4 5">
    <name type="scientific">Candidatus Thiopontia autotrophica</name>
    <dbReference type="NCBI Taxonomy" id="2841688"/>
    <lineage>
        <taxon>Bacteria</taxon>
        <taxon>Pseudomonadati</taxon>
        <taxon>Pseudomonadota</taxon>
        <taxon>Gammaproteobacteria</taxon>
        <taxon>Candidatus Thiopontia</taxon>
    </lineage>
</organism>
<comment type="caution">
    <text evidence="4">The sequence shown here is derived from an EMBL/GenBank/DDBJ whole genome shotgun (WGS) entry which is preliminary data.</text>
</comment>